<dbReference type="InterPro" id="IPR027417">
    <property type="entry name" value="P-loop_NTPase"/>
</dbReference>
<dbReference type="AlphaFoldDB" id="A0A017STS1"/>
<organism evidence="2 3">
    <name type="scientific">Chondromyces apiculatus DSM 436</name>
    <dbReference type="NCBI Taxonomy" id="1192034"/>
    <lineage>
        <taxon>Bacteria</taxon>
        <taxon>Pseudomonadati</taxon>
        <taxon>Myxococcota</taxon>
        <taxon>Polyangia</taxon>
        <taxon>Polyangiales</taxon>
        <taxon>Polyangiaceae</taxon>
        <taxon>Chondromyces</taxon>
    </lineage>
</organism>
<dbReference type="RefSeq" id="WP_044251447.1">
    <property type="nucleotide sequence ID" value="NZ_ASRX01000113.1"/>
</dbReference>
<proteinExistence type="predicted"/>
<evidence type="ECO:0000313" key="3">
    <source>
        <dbReference type="Proteomes" id="UP000019678"/>
    </source>
</evidence>
<feature type="domain" description="ATPase AAA-type core" evidence="1">
    <location>
        <begin position="192"/>
        <end position="376"/>
    </location>
</feature>
<evidence type="ECO:0000259" key="1">
    <source>
        <dbReference type="Pfam" id="PF13304"/>
    </source>
</evidence>
<keyword evidence="3" id="KW-1185">Reference proteome</keyword>
<dbReference type="PANTHER" id="PTHR40396:SF1">
    <property type="entry name" value="ATPASE AAA-TYPE CORE DOMAIN-CONTAINING PROTEIN"/>
    <property type="match status" value="1"/>
</dbReference>
<evidence type="ECO:0000313" key="2">
    <source>
        <dbReference type="EMBL" id="EYF00388.1"/>
    </source>
</evidence>
<accession>A0A017STS1</accession>
<dbReference type="EMBL" id="ASRX01000113">
    <property type="protein sequence ID" value="EYF00388.1"/>
    <property type="molecule type" value="Genomic_DNA"/>
</dbReference>
<name>A0A017STS1_9BACT</name>
<dbReference type="STRING" id="1192034.CAP_0872"/>
<dbReference type="Pfam" id="PF13304">
    <property type="entry name" value="AAA_21"/>
    <property type="match status" value="1"/>
</dbReference>
<dbReference type="eggNOG" id="COG4637">
    <property type="taxonomic scope" value="Bacteria"/>
</dbReference>
<dbReference type="PIRSF" id="PIRSF029347">
    <property type="entry name" value="RecF"/>
    <property type="match status" value="1"/>
</dbReference>
<protein>
    <recommendedName>
        <fullName evidence="1">ATPase AAA-type core domain-containing protein</fullName>
    </recommendedName>
</protein>
<sequence>MITLVEARGFRCLELLRQPLGPFQVLAGPSGSGKSTFLDILSFLGALTARGPALAATERAPTLDDLSFQRRAQPIELAIEATVPEPIRRRLGNPSFETLRYEVGLERDPETGEPALTEERVSLKASEHGIAKQLEMFPGASGTQGTILTSKSVGVARTIVHKVQGGNDNYYSETYQEPGKGWLVAYRLGRRRSALAYLPEDETRFPASLWFKRFLAEQVHHLAPDVRLLRKPSPPGQPSTYRTDGSNLPWLVATLEQQHPESVSRWLTHLKAALPDITEIRSVQRPDDCHRHLVLRTQSGLDVPSWSMSDGVLRLLALTLPAFLPGSSGLWLVEEPEVGLHPRAAQAALGALAILASPAFLPTAQVLVTTHAPAVITATDPGHILCFSRREDGATTVTSGREKLDPAAWHEAALR</sequence>
<dbReference type="PANTHER" id="PTHR40396">
    <property type="entry name" value="ATPASE-LIKE PROTEIN"/>
    <property type="match status" value="1"/>
</dbReference>
<dbReference type="Gene3D" id="3.40.50.300">
    <property type="entry name" value="P-loop containing nucleotide triphosphate hydrolases"/>
    <property type="match status" value="2"/>
</dbReference>
<dbReference type="InterPro" id="IPR014555">
    <property type="entry name" value="RecF-like"/>
</dbReference>
<gene>
    <name evidence="2" type="ORF">CAP_0872</name>
</gene>
<comment type="caution">
    <text evidence="2">The sequence shown here is derived from an EMBL/GenBank/DDBJ whole genome shotgun (WGS) entry which is preliminary data.</text>
</comment>
<dbReference type="GO" id="GO:0005524">
    <property type="term" value="F:ATP binding"/>
    <property type="evidence" value="ECO:0007669"/>
    <property type="project" value="InterPro"/>
</dbReference>
<dbReference type="Proteomes" id="UP000019678">
    <property type="component" value="Unassembled WGS sequence"/>
</dbReference>
<dbReference type="GO" id="GO:0016887">
    <property type="term" value="F:ATP hydrolysis activity"/>
    <property type="evidence" value="ECO:0007669"/>
    <property type="project" value="InterPro"/>
</dbReference>
<dbReference type="InterPro" id="IPR003959">
    <property type="entry name" value="ATPase_AAA_core"/>
</dbReference>
<dbReference type="OrthoDB" id="9816506at2"/>
<reference evidence="2 3" key="1">
    <citation type="submission" date="2013-05" db="EMBL/GenBank/DDBJ databases">
        <title>Genome assembly of Chondromyces apiculatus DSM 436.</title>
        <authorList>
            <person name="Sharma G."/>
            <person name="Khatri I."/>
            <person name="Kaur C."/>
            <person name="Mayilraj S."/>
            <person name="Subramanian S."/>
        </authorList>
    </citation>
    <scope>NUCLEOTIDE SEQUENCE [LARGE SCALE GENOMIC DNA]</scope>
    <source>
        <strain evidence="2 3">DSM 436</strain>
    </source>
</reference>
<dbReference type="CDD" id="cd00267">
    <property type="entry name" value="ABC_ATPase"/>
    <property type="match status" value="1"/>
</dbReference>
<dbReference type="SUPFAM" id="SSF52540">
    <property type="entry name" value="P-loop containing nucleoside triphosphate hydrolases"/>
    <property type="match status" value="1"/>
</dbReference>